<evidence type="ECO:0000313" key="3">
    <source>
        <dbReference type="Proteomes" id="UP000241436"/>
    </source>
</evidence>
<keyword evidence="3" id="KW-1185">Reference proteome</keyword>
<proteinExistence type="predicted"/>
<protein>
    <submittedName>
        <fullName evidence="2">AsnC family transcriptional regulator</fullName>
    </submittedName>
</protein>
<evidence type="ECO:0000259" key="1">
    <source>
        <dbReference type="Pfam" id="PF01037"/>
    </source>
</evidence>
<reference evidence="2 3" key="1">
    <citation type="submission" date="2017-09" db="EMBL/GenBank/DDBJ databases">
        <title>Bloom of a denitrifying methanotroph, Candidatus Methylomirabilis limnetica, in a deep stratified lake.</title>
        <authorList>
            <person name="Graf J.S."/>
            <person name="Marchant H.K."/>
            <person name="Tienken D."/>
            <person name="Hach P.F."/>
            <person name="Brand A."/>
            <person name="Schubert C.J."/>
            <person name="Kuypers M.M."/>
            <person name="Milucka J."/>
        </authorList>
    </citation>
    <scope>NUCLEOTIDE SEQUENCE [LARGE SCALE GENOMIC DNA]</scope>
    <source>
        <strain evidence="2 3">Zug</strain>
    </source>
</reference>
<dbReference type="Proteomes" id="UP000241436">
    <property type="component" value="Unassembled WGS sequence"/>
</dbReference>
<accession>A0A2T4U1A1</accession>
<dbReference type="SUPFAM" id="SSF54909">
    <property type="entry name" value="Dimeric alpha+beta barrel"/>
    <property type="match status" value="1"/>
</dbReference>
<reference evidence="3" key="2">
    <citation type="journal article" date="2018" name="Environ. Microbiol.">
        <title>Bloom of a denitrifying methanotroph, 'Candidatus Methylomirabilis limnetica', in a deep stratified lake.</title>
        <authorList>
            <person name="Graf J.S."/>
            <person name="Mayr M.J."/>
            <person name="Marchant H.K."/>
            <person name="Tienken D."/>
            <person name="Hach P.F."/>
            <person name="Brand A."/>
            <person name="Schubert C.J."/>
            <person name="Kuypers M.M."/>
            <person name="Milucka J."/>
        </authorList>
    </citation>
    <scope>NUCLEOTIDE SEQUENCE [LARGE SCALE GENOMIC DNA]</scope>
    <source>
        <strain evidence="3">Zug</strain>
    </source>
</reference>
<dbReference type="InterPro" id="IPR011008">
    <property type="entry name" value="Dimeric_a/b-barrel"/>
</dbReference>
<dbReference type="InterPro" id="IPR019887">
    <property type="entry name" value="Tscrpt_reg_AsnC/Lrp_C"/>
</dbReference>
<dbReference type="Pfam" id="PF01037">
    <property type="entry name" value="AsnC_trans_reg"/>
    <property type="match status" value="1"/>
</dbReference>
<evidence type="ECO:0000313" key="2">
    <source>
        <dbReference type="EMBL" id="PTL37118.1"/>
    </source>
</evidence>
<feature type="domain" description="Transcription regulator AsnC/Lrp ligand binding" evidence="1">
    <location>
        <begin position="15"/>
        <end position="83"/>
    </location>
</feature>
<organism evidence="2 3">
    <name type="scientific">Candidatus Methylomirabilis limnetica</name>
    <dbReference type="NCBI Taxonomy" id="2033718"/>
    <lineage>
        <taxon>Bacteria</taxon>
        <taxon>Candidatus Methylomirabilota</taxon>
        <taxon>Candidatus Methylomirabilia</taxon>
        <taxon>Candidatus Methylomirabilales</taxon>
        <taxon>Candidatus Methylomirabilaceae</taxon>
        <taxon>Candidatus Methylomirabilis</taxon>
    </lineage>
</organism>
<dbReference type="EMBL" id="NVQC01000008">
    <property type="protein sequence ID" value="PTL37118.1"/>
    <property type="molecule type" value="Genomic_DNA"/>
</dbReference>
<gene>
    <name evidence="2" type="ORF">CLG94_00875</name>
</gene>
<dbReference type="Gene3D" id="3.30.70.920">
    <property type="match status" value="1"/>
</dbReference>
<dbReference type="AlphaFoldDB" id="A0A2T4U1A1"/>
<name>A0A2T4U1A1_9BACT</name>
<sequence length="83" mass="8631">MGRGVSIVVSAFVFLECTAGRSKDVAKQISSIPGVRLSHAVTGPHDIIAFVEGSDINTLGITIISKIQAVSGVLHTTTNVVIE</sequence>
<comment type="caution">
    <text evidence="2">The sequence shown here is derived from an EMBL/GenBank/DDBJ whole genome shotgun (WGS) entry which is preliminary data.</text>
</comment>